<name>B0Y506_ASPFC</name>
<reference evidence="2 3" key="1">
    <citation type="journal article" date="2008" name="PLoS Genet.">
        <title>Genomic islands in the pathogenic filamentous fungus Aspergillus fumigatus.</title>
        <authorList>
            <person name="Fedorova N.D."/>
            <person name="Khaldi N."/>
            <person name="Joardar V.S."/>
            <person name="Maiti R."/>
            <person name="Amedeo P."/>
            <person name="Anderson M.J."/>
            <person name="Crabtree J."/>
            <person name="Silva J.C."/>
            <person name="Badger J.H."/>
            <person name="Albarraq A."/>
            <person name="Angiuoli S."/>
            <person name="Bussey H."/>
            <person name="Bowyer P."/>
            <person name="Cotty P.J."/>
            <person name="Dyer P.S."/>
            <person name="Egan A."/>
            <person name="Galens K."/>
            <person name="Fraser-Liggett C.M."/>
            <person name="Haas B.J."/>
            <person name="Inman J.M."/>
            <person name="Kent R."/>
            <person name="Lemieux S."/>
            <person name="Malavazi I."/>
            <person name="Orvis J."/>
            <person name="Roemer T."/>
            <person name="Ronning C.M."/>
            <person name="Sundaram J.P."/>
            <person name="Sutton G."/>
            <person name="Turner G."/>
            <person name="Venter J.C."/>
            <person name="White O.R."/>
            <person name="Whitty B.R."/>
            <person name="Youngman P."/>
            <person name="Wolfe K.H."/>
            <person name="Goldman G.H."/>
            <person name="Wortman J.R."/>
            <person name="Jiang B."/>
            <person name="Denning D.W."/>
            <person name="Nierman W.C."/>
        </authorList>
    </citation>
    <scope>NUCLEOTIDE SEQUENCE [LARGE SCALE GENOMIC DNA]</scope>
    <source>
        <strain evidence="3">CBS 144.89 / FGSC A1163 / CEA10</strain>
    </source>
</reference>
<dbReference type="EMBL" id="DS499598">
    <property type="protein sequence ID" value="EDP50755.1"/>
    <property type="molecule type" value="Genomic_DNA"/>
</dbReference>
<dbReference type="VEuPathDB" id="FungiDB:AFUB_070960"/>
<dbReference type="Pfam" id="PF11917">
    <property type="entry name" value="DUF3435"/>
    <property type="match status" value="1"/>
</dbReference>
<dbReference type="OrthoDB" id="4485682at2759"/>
<feature type="compositionally biased region" description="Basic and acidic residues" evidence="1">
    <location>
        <begin position="664"/>
        <end position="675"/>
    </location>
</feature>
<dbReference type="Proteomes" id="UP000001699">
    <property type="component" value="Unassembled WGS sequence"/>
</dbReference>
<evidence type="ECO:0000256" key="1">
    <source>
        <dbReference type="SAM" id="MobiDB-lite"/>
    </source>
</evidence>
<feature type="region of interest" description="Disordered" evidence="1">
    <location>
        <begin position="643"/>
        <end position="683"/>
    </location>
</feature>
<dbReference type="PANTHER" id="PTHR37535:SF2">
    <property type="entry name" value="FINGER DOMAIN PROTEIN, PUTATIVE (AFU_ORTHOLOGUE AFUA_6G09300)-RELATED"/>
    <property type="match status" value="1"/>
</dbReference>
<dbReference type="HOGENOM" id="CLU_015282_1_0_1"/>
<evidence type="ECO:0000313" key="3">
    <source>
        <dbReference type="Proteomes" id="UP000001699"/>
    </source>
</evidence>
<organism evidence="2 3">
    <name type="scientific">Aspergillus fumigatus (strain CBS 144.89 / FGSC A1163 / CEA10)</name>
    <name type="common">Neosartorya fumigata</name>
    <dbReference type="NCBI Taxonomy" id="451804"/>
    <lineage>
        <taxon>Eukaryota</taxon>
        <taxon>Fungi</taxon>
        <taxon>Dikarya</taxon>
        <taxon>Ascomycota</taxon>
        <taxon>Pezizomycotina</taxon>
        <taxon>Eurotiomycetes</taxon>
        <taxon>Eurotiomycetidae</taxon>
        <taxon>Eurotiales</taxon>
        <taxon>Aspergillaceae</taxon>
        <taxon>Aspergillus</taxon>
        <taxon>Aspergillus subgen. Fumigati</taxon>
    </lineage>
</organism>
<dbReference type="PhylomeDB" id="B0Y506"/>
<dbReference type="AlphaFoldDB" id="B0Y506"/>
<feature type="compositionally biased region" description="Low complexity" evidence="1">
    <location>
        <begin position="40"/>
        <end position="63"/>
    </location>
</feature>
<feature type="compositionally biased region" description="Acidic residues" evidence="1">
    <location>
        <begin position="103"/>
        <end position="117"/>
    </location>
</feature>
<gene>
    <name evidence="2" type="ORF">AFUB_070960</name>
</gene>
<keyword evidence="3" id="KW-1185">Reference proteome</keyword>
<proteinExistence type="predicted"/>
<protein>
    <submittedName>
        <fullName evidence="2">C2H2 finger domain protein, putative</fullName>
    </submittedName>
</protein>
<dbReference type="InterPro" id="IPR021842">
    <property type="entry name" value="DUF3435"/>
</dbReference>
<accession>B0Y506</accession>
<evidence type="ECO:0000313" key="2">
    <source>
        <dbReference type="EMBL" id="EDP50755.1"/>
    </source>
</evidence>
<sequence length="773" mass="89296">MSLSSLTCISIAGNPACSQSHRLSNDFLFLSCSFVDKPSEGGSDSSGESFRLSSGESETDSSSVLTDVTVPDSPKPAAVHGGRSLPRAQNKARPSQAQVDLPDFSDDPDDDTDEDLADVPLDYGRGLKTKQRGDRIEKRWHKYCRVKAAEPNSLQKWNDPSDALRQITPNDVHRFFNYCGKLQYGIDGRRLKGLKKASALYAEWKSFQGYYRRITRQSISDDYCEEINAGLRRLIDKWELDTDEREKTPVYVQDLTEFNETTLRTQEKRFHALLSLQFKHLQFSIQRDPLGGPPIPLVEIRSKYVKKFLGISQHNNFPLPEIIDDPSLIFSPHVFLFGILFWLDAFEAPNLRSMEDLRKLLVEGGRQQLELPLKSDVAEHYIFCMTRLVKGEVDIQWTEPMNESTMSGRLKSLGEIHGWLHSFFAHRFRYGGGKMLNKSGAVSEAEQNLIMKHANIRTFLNHYLPRHIDADMQNIMNGRDSNTTLMRAITRISRWIDKRRPRKLTDQQRASIREHPEYLAAVSQRDQQEKAYQENPSSQMLSKLQRLRRKVLSTYNRLYEALRKRTREEFDRKQAVIDIERQLSGTALNDEEAKEVLRTEDEMPPERIHLIEKLFSWPTSPSLEGEWARRNAATMAVSQYCPVREGGPLRGRPKRKAPSDTFDDEQRSSGKRNSDECCQPSKRPSARELLFQEAEEHIRTAKKPRRCFQCFGNSSLPDNRRTQEWTQYKSTLRHFRSKHLDDRKCNFCGDTSEDFLHEMHLRNHAATVHRLIT</sequence>
<feature type="region of interest" description="Disordered" evidence="1">
    <location>
        <begin position="38"/>
        <end position="120"/>
    </location>
</feature>
<dbReference type="PANTHER" id="PTHR37535">
    <property type="entry name" value="FLUG DOMAIN PROTEIN"/>
    <property type="match status" value="1"/>
</dbReference>